<evidence type="ECO:0008006" key="3">
    <source>
        <dbReference type="Google" id="ProtNLM"/>
    </source>
</evidence>
<accession>A0A1G7XJV8</accession>
<dbReference type="SUPFAM" id="SSF54427">
    <property type="entry name" value="NTF2-like"/>
    <property type="match status" value="1"/>
</dbReference>
<dbReference type="Gene3D" id="3.10.450.50">
    <property type="match status" value="1"/>
</dbReference>
<dbReference type="Proteomes" id="UP000199623">
    <property type="component" value="Unassembled WGS sequence"/>
</dbReference>
<evidence type="ECO:0000313" key="2">
    <source>
        <dbReference type="Proteomes" id="UP000199623"/>
    </source>
</evidence>
<keyword evidence="2" id="KW-1185">Reference proteome</keyword>
<proteinExistence type="predicted"/>
<name>A0A1G7XJV8_9PSEU</name>
<protein>
    <recommendedName>
        <fullName evidence="3">Ketosteroid isomerase-related protein</fullName>
    </recommendedName>
</protein>
<dbReference type="EMBL" id="FNCC01000012">
    <property type="protein sequence ID" value="SDG83870.1"/>
    <property type="molecule type" value="Genomic_DNA"/>
</dbReference>
<sequence length="140" mass="15730">MKTTVDVVAERFRLTYSCESIDPDFGDLFGDTVVVWHNYESEMSVPGRELADVMIRMVSAASEVVRGHRDTVWAMQVSPDGFTLAATLEGELPDGTPVRIPRCLLVEVRDGLIVRINEFGDHSQREPYDRVLKAAGRFRS</sequence>
<organism evidence="1 2">
    <name type="scientific">Lentzea fradiae</name>
    <dbReference type="NCBI Taxonomy" id="200378"/>
    <lineage>
        <taxon>Bacteria</taxon>
        <taxon>Bacillati</taxon>
        <taxon>Actinomycetota</taxon>
        <taxon>Actinomycetes</taxon>
        <taxon>Pseudonocardiales</taxon>
        <taxon>Pseudonocardiaceae</taxon>
        <taxon>Lentzea</taxon>
    </lineage>
</organism>
<reference evidence="2" key="1">
    <citation type="submission" date="2016-10" db="EMBL/GenBank/DDBJ databases">
        <authorList>
            <person name="Varghese N."/>
            <person name="Submissions S."/>
        </authorList>
    </citation>
    <scope>NUCLEOTIDE SEQUENCE [LARGE SCALE GENOMIC DNA]</scope>
    <source>
        <strain evidence="2">CGMCC 4.3506</strain>
    </source>
</reference>
<dbReference type="InterPro" id="IPR032710">
    <property type="entry name" value="NTF2-like_dom_sf"/>
</dbReference>
<dbReference type="AlphaFoldDB" id="A0A1G7XJV8"/>
<evidence type="ECO:0000313" key="1">
    <source>
        <dbReference type="EMBL" id="SDG83870.1"/>
    </source>
</evidence>
<gene>
    <name evidence="1" type="ORF">SAMN05216553_11228</name>
</gene>